<organism evidence="4 5">
    <name type="scientific">Acipenser oxyrinchus oxyrinchus</name>
    <dbReference type="NCBI Taxonomy" id="40147"/>
    <lineage>
        <taxon>Eukaryota</taxon>
        <taxon>Metazoa</taxon>
        <taxon>Chordata</taxon>
        <taxon>Craniata</taxon>
        <taxon>Vertebrata</taxon>
        <taxon>Euteleostomi</taxon>
        <taxon>Actinopterygii</taxon>
        <taxon>Chondrostei</taxon>
        <taxon>Acipenseriformes</taxon>
        <taxon>Acipenseridae</taxon>
        <taxon>Acipenser</taxon>
    </lineage>
</organism>
<dbReference type="InterPro" id="IPR013783">
    <property type="entry name" value="Ig-like_fold"/>
</dbReference>
<dbReference type="SMART" id="SM00408">
    <property type="entry name" value="IGc2"/>
    <property type="match status" value="2"/>
</dbReference>
<proteinExistence type="predicted"/>
<feature type="chain" id="PRO_5042078996" description="Ig-like domain-containing protein" evidence="2">
    <location>
        <begin position="27"/>
        <end position="269"/>
    </location>
</feature>
<dbReference type="CDD" id="cd00096">
    <property type="entry name" value="Ig"/>
    <property type="match status" value="1"/>
</dbReference>
<dbReference type="EMBL" id="JAGXEW010000046">
    <property type="protein sequence ID" value="KAK1152572.1"/>
    <property type="molecule type" value="Genomic_DNA"/>
</dbReference>
<feature type="domain" description="Ig-like" evidence="3">
    <location>
        <begin position="32"/>
        <end position="118"/>
    </location>
</feature>
<feature type="signal peptide" evidence="2">
    <location>
        <begin position="1"/>
        <end position="26"/>
    </location>
</feature>
<dbReference type="PANTHER" id="PTHR46013:SF7">
    <property type="entry name" value="IG-LIKE DOMAIN-CONTAINING PROTEIN"/>
    <property type="match status" value="1"/>
</dbReference>
<dbReference type="PROSITE" id="PS50835">
    <property type="entry name" value="IG_LIKE"/>
    <property type="match status" value="2"/>
</dbReference>
<dbReference type="PANTHER" id="PTHR46013">
    <property type="entry name" value="VASCULAR CELL ADHESION MOLECULE 1"/>
    <property type="match status" value="1"/>
</dbReference>
<evidence type="ECO:0000313" key="4">
    <source>
        <dbReference type="EMBL" id="KAK1152572.1"/>
    </source>
</evidence>
<feature type="domain" description="Ig-like" evidence="3">
    <location>
        <begin position="132"/>
        <end position="227"/>
    </location>
</feature>
<dbReference type="SMART" id="SM00409">
    <property type="entry name" value="IG"/>
    <property type="match status" value="2"/>
</dbReference>
<feature type="transmembrane region" description="Helical" evidence="1">
    <location>
        <begin position="239"/>
        <end position="263"/>
    </location>
</feature>
<keyword evidence="1" id="KW-0472">Membrane</keyword>
<accession>A0AAD8CM31</accession>
<dbReference type="InterPro" id="IPR036179">
    <property type="entry name" value="Ig-like_dom_sf"/>
</dbReference>
<keyword evidence="2" id="KW-0732">Signal</keyword>
<reference evidence="4" key="1">
    <citation type="submission" date="2022-02" db="EMBL/GenBank/DDBJ databases">
        <title>Atlantic sturgeon de novo genome assembly.</title>
        <authorList>
            <person name="Stock M."/>
            <person name="Klopp C."/>
            <person name="Guiguen Y."/>
            <person name="Cabau C."/>
            <person name="Parinello H."/>
            <person name="Santidrian Yebra-Pimentel E."/>
            <person name="Kuhl H."/>
            <person name="Dirks R.P."/>
            <person name="Guessner J."/>
            <person name="Wuertz S."/>
            <person name="Du K."/>
            <person name="Schartl M."/>
        </authorList>
    </citation>
    <scope>NUCLEOTIDE SEQUENCE</scope>
    <source>
        <strain evidence="4">STURGEONOMICS-FGT-2020</strain>
        <tissue evidence="4">Whole blood</tissue>
    </source>
</reference>
<evidence type="ECO:0000256" key="1">
    <source>
        <dbReference type="SAM" id="Phobius"/>
    </source>
</evidence>
<name>A0AAD8CM31_ACIOX</name>
<dbReference type="InterPro" id="IPR003599">
    <property type="entry name" value="Ig_sub"/>
</dbReference>
<dbReference type="Gene3D" id="2.60.40.10">
    <property type="entry name" value="Immunoglobulins"/>
    <property type="match status" value="2"/>
</dbReference>
<dbReference type="InterPro" id="IPR007110">
    <property type="entry name" value="Ig-like_dom"/>
</dbReference>
<gene>
    <name evidence="4" type="ORF">AOXY_G31266</name>
</gene>
<dbReference type="Proteomes" id="UP001230051">
    <property type="component" value="Unassembled WGS sequence"/>
</dbReference>
<keyword evidence="5" id="KW-1185">Reference proteome</keyword>
<dbReference type="AlphaFoldDB" id="A0AAD8CM31"/>
<evidence type="ECO:0000256" key="2">
    <source>
        <dbReference type="SAM" id="SignalP"/>
    </source>
</evidence>
<dbReference type="Pfam" id="PF13927">
    <property type="entry name" value="Ig_3"/>
    <property type="match status" value="2"/>
</dbReference>
<keyword evidence="1" id="KW-0812">Transmembrane</keyword>
<comment type="caution">
    <text evidence="4">The sequence shown here is derived from an EMBL/GenBank/DDBJ whole genome shotgun (WGS) entry which is preliminary data.</text>
</comment>
<keyword evidence="1" id="KW-1133">Transmembrane helix</keyword>
<dbReference type="SUPFAM" id="SSF48726">
    <property type="entry name" value="Immunoglobulin"/>
    <property type="match status" value="2"/>
</dbReference>
<evidence type="ECO:0000313" key="5">
    <source>
        <dbReference type="Proteomes" id="UP001230051"/>
    </source>
</evidence>
<protein>
    <recommendedName>
        <fullName evidence="3">Ig-like domain-containing protein</fullName>
    </recommendedName>
</protein>
<sequence length="269" mass="29282">MLLNKKMKVLTGVVCVLGLFVSSVQGKEDCDPHIETTQKTLLVRQGDGFNLSCSSPFCTHSPFLLYWCKEEQSLAQSDGHSLHSSNGTHTATLRVRSATERHSGHYLCQARKQQAQTSSAMGNIVHVLVTDFKVNVSDYDVEVSEGDSVSVNCSATFHADVKQEVSLYWSRERCNESGSAIGNQTLGEGQSQSSLELSPITVEDAGDYYCCASLATESPSEESRRIRVQVTGMRSGGEIILLSLVLAKAAVFFIIFVHLSICLSCTKAC</sequence>
<dbReference type="InterPro" id="IPR003598">
    <property type="entry name" value="Ig_sub2"/>
</dbReference>
<evidence type="ECO:0000259" key="3">
    <source>
        <dbReference type="PROSITE" id="PS50835"/>
    </source>
</evidence>